<keyword evidence="6" id="KW-0479">Metal-binding</keyword>
<name>N4WQA3_9BACI</name>
<evidence type="ECO:0000256" key="10">
    <source>
        <dbReference type="ARBA" id="ARBA00049893"/>
    </source>
</evidence>
<dbReference type="GO" id="GO:0017061">
    <property type="term" value="F:S-methyl-5-thioadenosine phosphorylase activity"/>
    <property type="evidence" value="ECO:0007669"/>
    <property type="project" value="UniProtKB-EC"/>
</dbReference>
<comment type="similarity">
    <text evidence="4">Belongs to the purine nucleoside phosphorylase YfiH/LACC1 family.</text>
</comment>
<dbReference type="RefSeq" id="WP_003463125.1">
    <property type="nucleotide sequence ID" value="NZ_APML01000004.1"/>
</dbReference>
<comment type="catalytic activity">
    <reaction evidence="8">
        <text>adenosine + H2O + H(+) = inosine + NH4(+)</text>
        <dbReference type="Rhea" id="RHEA:24408"/>
        <dbReference type="ChEBI" id="CHEBI:15377"/>
        <dbReference type="ChEBI" id="CHEBI:15378"/>
        <dbReference type="ChEBI" id="CHEBI:16335"/>
        <dbReference type="ChEBI" id="CHEBI:17596"/>
        <dbReference type="ChEBI" id="CHEBI:28938"/>
        <dbReference type="EC" id="3.5.4.4"/>
    </reaction>
    <physiologicalReaction direction="left-to-right" evidence="8">
        <dbReference type="Rhea" id="RHEA:24409"/>
    </physiologicalReaction>
</comment>
<dbReference type="InterPro" id="IPR011324">
    <property type="entry name" value="Cytotoxic_necrot_fac-like_cat"/>
</dbReference>
<organism evidence="11 12">
    <name type="scientific">Gracilibacillus halophilus YIM-C55.5</name>
    <dbReference type="NCBI Taxonomy" id="1308866"/>
    <lineage>
        <taxon>Bacteria</taxon>
        <taxon>Bacillati</taxon>
        <taxon>Bacillota</taxon>
        <taxon>Bacilli</taxon>
        <taxon>Bacillales</taxon>
        <taxon>Bacillaceae</taxon>
        <taxon>Gracilibacillus</taxon>
    </lineage>
</organism>
<keyword evidence="5" id="KW-0808">Transferase</keyword>
<comment type="catalytic activity">
    <reaction evidence="9">
        <text>adenosine + phosphate = alpha-D-ribose 1-phosphate + adenine</text>
        <dbReference type="Rhea" id="RHEA:27642"/>
        <dbReference type="ChEBI" id="CHEBI:16335"/>
        <dbReference type="ChEBI" id="CHEBI:16708"/>
        <dbReference type="ChEBI" id="CHEBI:43474"/>
        <dbReference type="ChEBI" id="CHEBI:57720"/>
        <dbReference type="EC" id="2.4.2.1"/>
    </reaction>
    <physiologicalReaction direction="left-to-right" evidence="9">
        <dbReference type="Rhea" id="RHEA:27643"/>
    </physiologicalReaction>
</comment>
<evidence type="ECO:0000256" key="1">
    <source>
        <dbReference type="ARBA" id="ARBA00000553"/>
    </source>
</evidence>
<evidence type="ECO:0000313" key="11">
    <source>
        <dbReference type="EMBL" id="ENH98317.1"/>
    </source>
</evidence>
<dbReference type="eggNOG" id="COG1496">
    <property type="taxonomic scope" value="Bacteria"/>
</dbReference>
<dbReference type="STRING" id="1308866.J416_01219"/>
<evidence type="ECO:0000256" key="2">
    <source>
        <dbReference type="ARBA" id="ARBA00001947"/>
    </source>
</evidence>
<keyword evidence="7" id="KW-0862">Zinc</keyword>
<reference evidence="11 12" key="1">
    <citation type="submission" date="2013-03" db="EMBL/GenBank/DDBJ databases">
        <title>Draft genome sequence of Gracibacillus halophilus YIM-C55.5, a moderately halophilic and thermophilic organism from the Xiaochaidamu salt lake.</title>
        <authorList>
            <person name="Sugumar T."/>
            <person name="Polireddy D.R."/>
            <person name="Antony A."/>
            <person name="Madhava Y.R."/>
            <person name="Sivakumar N."/>
        </authorList>
    </citation>
    <scope>NUCLEOTIDE SEQUENCE [LARGE SCALE GENOMIC DNA]</scope>
    <source>
        <strain evidence="11 12">YIM-C55.5</strain>
    </source>
</reference>
<evidence type="ECO:0000256" key="3">
    <source>
        <dbReference type="ARBA" id="ARBA00003215"/>
    </source>
</evidence>
<dbReference type="GO" id="GO:0046872">
    <property type="term" value="F:metal ion binding"/>
    <property type="evidence" value="ECO:0007669"/>
    <property type="project" value="UniProtKB-KW"/>
</dbReference>
<dbReference type="SUPFAM" id="SSF64438">
    <property type="entry name" value="CNF1/YfiH-like putative cysteine hydrolases"/>
    <property type="match status" value="1"/>
</dbReference>
<comment type="function">
    <text evidence="3">Purine nucleoside enzyme that catalyzes the phosphorolysis of adenosine and inosine nucleosides, yielding D-ribose 1-phosphate and the respective free bases, adenine and hypoxanthine. Also catalyzes the phosphorolysis of S-methyl-5'-thioadenosine into adenine and S-methyl-5-thio-alpha-D-ribose 1-phosphate. Also has adenosine deaminase activity.</text>
</comment>
<evidence type="ECO:0000256" key="4">
    <source>
        <dbReference type="ARBA" id="ARBA00007353"/>
    </source>
</evidence>
<proteinExistence type="inferred from homology"/>
<evidence type="ECO:0000256" key="7">
    <source>
        <dbReference type="ARBA" id="ARBA00022833"/>
    </source>
</evidence>
<evidence type="ECO:0000256" key="9">
    <source>
        <dbReference type="ARBA" id="ARBA00048968"/>
    </source>
</evidence>
<gene>
    <name evidence="11" type="ORF">J416_01219</name>
</gene>
<evidence type="ECO:0000256" key="5">
    <source>
        <dbReference type="ARBA" id="ARBA00022679"/>
    </source>
</evidence>
<sequence>MEPFEFCQTNQLFWTSMWNKRDNNLLAGLTTKWGGVSQPPYESWNFGFHVDDDPNDVYKNRNILADKLEVH</sequence>
<dbReference type="PATRIC" id="fig|1308866.3.peg.246"/>
<dbReference type="InterPro" id="IPR003730">
    <property type="entry name" value="Cu_polyphenol_OxRdtase"/>
</dbReference>
<accession>N4WQA3</accession>
<comment type="caution">
    <text evidence="11">The sequence shown here is derived from an EMBL/GenBank/DDBJ whole genome shotgun (WGS) entry which is preliminary data.</text>
</comment>
<protein>
    <submittedName>
        <fullName evidence="11">Uncharacterized protein</fullName>
    </submittedName>
</protein>
<dbReference type="Gene3D" id="3.60.140.10">
    <property type="entry name" value="CNF1/YfiH-like putative cysteine hydrolases"/>
    <property type="match status" value="1"/>
</dbReference>
<dbReference type="EMBL" id="APML01000004">
    <property type="protein sequence ID" value="ENH98317.1"/>
    <property type="molecule type" value="Genomic_DNA"/>
</dbReference>
<dbReference type="AlphaFoldDB" id="N4WQA3"/>
<evidence type="ECO:0000256" key="8">
    <source>
        <dbReference type="ARBA" id="ARBA00047989"/>
    </source>
</evidence>
<dbReference type="Pfam" id="PF02578">
    <property type="entry name" value="Cu-oxidase_4"/>
    <property type="match status" value="1"/>
</dbReference>
<comment type="catalytic activity">
    <reaction evidence="1">
        <text>inosine + phosphate = alpha-D-ribose 1-phosphate + hypoxanthine</text>
        <dbReference type="Rhea" id="RHEA:27646"/>
        <dbReference type="ChEBI" id="CHEBI:17368"/>
        <dbReference type="ChEBI" id="CHEBI:17596"/>
        <dbReference type="ChEBI" id="CHEBI:43474"/>
        <dbReference type="ChEBI" id="CHEBI:57720"/>
        <dbReference type="EC" id="2.4.2.1"/>
    </reaction>
    <physiologicalReaction direction="left-to-right" evidence="1">
        <dbReference type="Rhea" id="RHEA:27647"/>
    </physiologicalReaction>
</comment>
<dbReference type="Proteomes" id="UP000012283">
    <property type="component" value="Unassembled WGS sequence"/>
</dbReference>
<evidence type="ECO:0000313" key="12">
    <source>
        <dbReference type="Proteomes" id="UP000012283"/>
    </source>
</evidence>
<dbReference type="OrthoDB" id="4279at2"/>
<evidence type="ECO:0000256" key="6">
    <source>
        <dbReference type="ARBA" id="ARBA00022723"/>
    </source>
</evidence>
<comment type="catalytic activity">
    <reaction evidence="10">
        <text>S-methyl-5'-thioadenosine + phosphate = 5-(methylsulfanyl)-alpha-D-ribose 1-phosphate + adenine</text>
        <dbReference type="Rhea" id="RHEA:11852"/>
        <dbReference type="ChEBI" id="CHEBI:16708"/>
        <dbReference type="ChEBI" id="CHEBI:17509"/>
        <dbReference type="ChEBI" id="CHEBI:43474"/>
        <dbReference type="ChEBI" id="CHEBI:58533"/>
        <dbReference type="EC" id="2.4.2.28"/>
    </reaction>
    <physiologicalReaction direction="left-to-right" evidence="10">
        <dbReference type="Rhea" id="RHEA:11853"/>
    </physiologicalReaction>
</comment>
<comment type="cofactor">
    <cofactor evidence="2">
        <name>Zn(2+)</name>
        <dbReference type="ChEBI" id="CHEBI:29105"/>
    </cofactor>
</comment>
<keyword evidence="12" id="KW-1185">Reference proteome</keyword>
<dbReference type="InterPro" id="IPR038371">
    <property type="entry name" value="Cu_polyphenol_OxRdtase_sf"/>
</dbReference>